<comment type="caution">
    <text evidence="3">The sequence shown here is derived from an EMBL/GenBank/DDBJ whole genome shotgun (WGS) entry which is preliminary data.</text>
</comment>
<feature type="compositionally biased region" description="Basic and acidic residues" evidence="1">
    <location>
        <begin position="510"/>
        <end position="533"/>
    </location>
</feature>
<feature type="compositionally biased region" description="Polar residues" evidence="1">
    <location>
        <begin position="148"/>
        <end position="164"/>
    </location>
</feature>
<dbReference type="CDD" id="cd04301">
    <property type="entry name" value="NAT_SF"/>
    <property type="match status" value="1"/>
</dbReference>
<feature type="region of interest" description="Disordered" evidence="1">
    <location>
        <begin position="507"/>
        <end position="620"/>
    </location>
</feature>
<feature type="compositionally biased region" description="Polar residues" evidence="1">
    <location>
        <begin position="456"/>
        <end position="469"/>
    </location>
</feature>
<feature type="compositionally biased region" description="Low complexity" evidence="1">
    <location>
        <begin position="107"/>
        <end position="118"/>
    </location>
</feature>
<feature type="region of interest" description="Disordered" evidence="1">
    <location>
        <begin position="444"/>
        <end position="469"/>
    </location>
</feature>
<protein>
    <recommendedName>
        <fullName evidence="2">N-acetyltransferase domain-containing protein</fullName>
    </recommendedName>
</protein>
<dbReference type="InterPro" id="IPR016181">
    <property type="entry name" value="Acyl_CoA_acyltransferase"/>
</dbReference>
<dbReference type="AlphaFoldDB" id="A0AAN6VL52"/>
<name>A0AAN6VL52_9PEZI</name>
<feature type="compositionally biased region" description="Polar residues" evidence="1">
    <location>
        <begin position="48"/>
        <end position="71"/>
    </location>
</feature>
<evidence type="ECO:0000313" key="3">
    <source>
        <dbReference type="EMBL" id="KAK4153573.1"/>
    </source>
</evidence>
<dbReference type="GO" id="GO:0016747">
    <property type="term" value="F:acyltransferase activity, transferring groups other than amino-acyl groups"/>
    <property type="evidence" value="ECO:0007669"/>
    <property type="project" value="InterPro"/>
</dbReference>
<evidence type="ECO:0000256" key="1">
    <source>
        <dbReference type="SAM" id="MobiDB-lite"/>
    </source>
</evidence>
<dbReference type="Gene3D" id="3.40.630.30">
    <property type="match status" value="1"/>
</dbReference>
<feature type="region of interest" description="Disordered" evidence="1">
    <location>
        <begin position="1"/>
        <end position="188"/>
    </location>
</feature>
<organism evidence="3 4">
    <name type="scientific">Chaetomidium leptoderma</name>
    <dbReference type="NCBI Taxonomy" id="669021"/>
    <lineage>
        <taxon>Eukaryota</taxon>
        <taxon>Fungi</taxon>
        <taxon>Dikarya</taxon>
        <taxon>Ascomycota</taxon>
        <taxon>Pezizomycotina</taxon>
        <taxon>Sordariomycetes</taxon>
        <taxon>Sordariomycetidae</taxon>
        <taxon>Sordariales</taxon>
        <taxon>Chaetomiaceae</taxon>
        <taxon>Chaetomidium</taxon>
    </lineage>
</organism>
<dbReference type="Proteomes" id="UP001302745">
    <property type="component" value="Unassembled WGS sequence"/>
</dbReference>
<proteinExistence type="predicted"/>
<feature type="compositionally biased region" description="Polar residues" evidence="1">
    <location>
        <begin position="124"/>
        <end position="138"/>
    </location>
</feature>
<evidence type="ECO:0000313" key="4">
    <source>
        <dbReference type="Proteomes" id="UP001302745"/>
    </source>
</evidence>
<evidence type="ECO:0000259" key="2">
    <source>
        <dbReference type="Pfam" id="PF13508"/>
    </source>
</evidence>
<dbReference type="Pfam" id="PF13508">
    <property type="entry name" value="Acetyltransf_7"/>
    <property type="match status" value="1"/>
</dbReference>
<reference evidence="3" key="2">
    <citation type="submission" date="2023-05" db="EMBL/GenBank/DDBJ databases">
        <authorList>
            <consortium name="Lawrence Berkeley National Laboratory"/>
            <person name="Steindorff A."/>
            <person name="Hensen N."/>
            <person name="Bonometti L."/>
            <person name="Westerberg I."/>
            <person name="Brannstrom I.O."/>
            <person name="Guillou S."/>
            <person name="Cros-Aarteil S."/>
            <person name="Calhoun S."/>
            <person name="Haridas S."/>
            <person name="Kuo A."/>
            <person name="Mondo S."/>
            <person name="Pangilinan J."/>
            <person name="Riley R."/>
            <person name="Labutti K."/>
            <person name="Andreopoulos B."/>
            <person name="Lipzen A."/>
            <person name="Chen C."/>
            <person name="Yanf M."/>
            <person name="Daum C."/>
            <person name="Ng V."/>
            <person name="Clum A."/>
            <person name="Ohm R."/>
            <person name="Martin F."/>
            <person name="Silar P."/>
            <person name="Natvig D."/>
            <person name="Lalanne C."/>
            <person name="Gautier V."/>
            <person name="Ament-Velasquez S.L."/>
            <person name="Kruys A."/>
            <person name="Hutchinson M.I."/>
            <person name="Powell A.J."/>
            <person name="Barry K."/>
            <person name="Miller A.N."/>
            <person name="Grigoriev I.V."/>
            <person name="Debuchy R."/>
            <person name="Gladieux P."/>
            <person name="Thoren M.H."/>
            <person name="Johannesson H."/>
        </authorList>
    </citation>
    <scope>NUCLEOTIDE SEQUENCE</scope>
    <source>
        <strain evidence="3">CBS 538.74</strain>
    </source>
</reference>
<dbReference type="EMBL" id="MU856936">
    <property type="protein sequence ID" value="KAK4153573.1"/>
    <property type="molecule type" value="Genomic_DNA"/>
</dbReference>
<reference evidence="3" key="1">
    <citation type="journal article" date="2023" name="Mol. Phylogenet. Evol.">
        <title>Genome-scale phylogeny and comparative genomics of the fungal order Sordariales.</title>
        <authorList>
            <person name="Hensen N."/>
            <person name="Bonometti L."/>
            <person name="Westerberg I."/>
            <person name="Brannstrom I.O."/>
            <person name="Guillou S."/>
            <person name="Cros-Aarteil S."/>
            <person name="Calhoun S."/>
            <person name="Haridas S."/>
            <person name="Kuo A."/>
            <person name="Mondo S."/>
            <person name="Pangilinan J."/>
            <person name="Riley R."/>
            <person name="LaButti K."/>
            <person name="Andreopoulos B."/>
            <person name="Lipzen A."/>
            <person name="Chen C."/>
            <person name="Yan M."/>
            <person name="Daum C."/>
            <person name="Ng V."/>
            <person name="Clum A."/>
            <person name="Steindorff A."/>
            <person name="Ohm R.A."/>
            <person name="Martin F."/>
            <person name="Silar P."/>
            <person name="Natvig D.O."/>
            <person name="Lalanne C."/>
            <person name="Gautier V."/>
            <person name="Ament-Velasquez S.L."/>
            <person name="Kruys A."/>
            <person name="Hutchinson M.I."/>
            <person name="Powell A.J."/>
            <person name="Barry K."/>
            <person name="Miller A.N."/>
            <person name="Grigoriev I.V."/>
            <person name="Debuchy R."/>
            <person name="Gladieux P."/>
            <person name="Hiltunen Thoren M."/>
            <person name="Johannesson H."/>
        </authorList>
    </citation>
    <scope>NUCLEOTIDE SEQUENCE</scope>
    <source>
        <strain evidence="3">CBS 538.74</strain>
    </source>
</reference>
<feature type="compositionally biased region" description="Polar residues" evidence="1">
    <location>
        <begin position="172"/>
        <end position="186"/>
    </location>
</feature>
<dbReference type="SUPFAM" id="SSF55729">
    <property type="entry name" value="Acyl-CoA N-acyltransferases (Nat)"/>
    <property type="match status" value="1"/>
</dbReference>
<feature type="compositionally biased region" description="Basic and acidic residues" evidence="1">
    <location>
        <begin position="23"/>
        <end position="47"/>
    </location>
</feature>
<feature type="compositionally biased region" description="Basic residues" evidence="1">
    <location>
        <begin position="597"/>
        <end position="614"/>
    </location>
</feature>
<sequence>MTPSTPTLSKGEKSTQDANTPVDKAHDGNDAHKDAANGEHVGTHDGETQNQIAASKNSTTPVDASTQTEKTTQADEVTRVDAATQTDASPRIDPDLATQPESKQVSTTETDTTRTEMTQAAVDSRTTLTDQDLPTPCTSWPKAPNEWPATSRSQDLIVSPSWSANRGDWPESPNSSDRPEANGTSSHKTKGSFFVHEFWPIPSASYEDVDRCMEIMTRIVCMPALESNPDSLARFIFPCLGKDNGQPGGWTAEEREQVIKWWADGLSRLFKAERSLGNMMLWACESKLPVGLLTCAWEFGWESELGSKRAIEALKVYPVGGFTEANIGVPSTLDRWKWAQMGLVLNVLREGVYRDRGVPGDARICRIYQLFVDPTWWRHGVASRLMSTICPEMDRRGAYGFAFAPPSAVGFYLGFGFEHLSGVRSPFDLCCMFRDVAKGKQVVRPKDPSSLRASLEPSNTKGKTPENIQNHVDAAVDGVKERLVVLKALKAELDSLARAVVEPGKLVKGKGKESNGGDAKSDKENKGRTRADVVRAILANKPVEADSESDKKSQESEAVESNQDNGKAPKTDAAASKMANKPVKANSKTGKLSGAKRGGKGNKGRGRTAAKKAGNKGWGC</sequence>
<accession>A0AAN6VL52</accession>
<keyword evidence="4" id="KW-1185">Reference proteome</keyword>
<feature type="domain" description="N-acetyltransferase" evidence="2">
    <location>
        <begin position="361"/>
        <end position="418"/>
    </location>
</feature>
<dbReference type="InterPro" id="IPR000182">
    <property type="entry name" value="GNAT_dom"/>
</dbReference>
<gene>
    <name evidence="3" type="ORF">C8A00DRAFT_33663</name>
</gene>